<reference evidence="3" key="5">
    <citation type="journal article" date="2001" name="Nature">
        <title>Functional annotation of a full-length mouse cDNA collection.</title>
        <authorList>
            <consortium name="The RIKEN Genome Exploration Research Group Phase II Team and the FANTOM Consortium"/>
        </authorList>
    </citation>
    <scope>NUCLEOTIDE SEQUENCE</scope>
    <source>
        <strain evidence="3">C57BL/6J</strain>
        <tissue evidence="3">Whole body</tissue>
    </source>
</reference>
<dbReference type="AlphaFoldDB" id="Q9CYM4"/>
<dbReference type="PANTHER" id="PTHR12323">
    <property type="entry name" value="SR-RELATED CTD ASSOCIATED FACTOR 6"/>
    <property type="match status" value="1"/>
</dbReference>
<dbReference type="AGR" id="MGI:106417"/>
<reference evidence="3" key="1">
    <citation type="journal article" date="1999" name="Methods Enzymol.">
        <title>High-efficiency full-length cDNA cloning.</title>
        <authorList>
            <person name="Carninci P."/>
            <person name="Hayashizaki Y."/>
        </authorList>
    </citation>
    <scope>NUCLEOTIDE SEQUENCE</scope>
    <source>
        <strain evidence="3">C57BL/6J</strain>
        <tissue evidence="3">Whole body</tissue>
    </source>
</reference>
<dbReference type="GO" id="GO:0006396">
    <property type="term" value="P:RNA processing"/>
    <property type="evidence" value="ECO:0007669"/>
    <property type="project" value="InterPro"/>
</dbReference>
<accession>Q9CYM4</accession>
<dbReference type="Pfam" id="PF01805">
    <property type="entry name" value="Surp"/>
    <property type="match status" value="1"/>
</dbReference>
<dbReference type="MGI" id="MGI:106417">
    <property type="gene designation" value="Cherp"/>
</dbReference>
<reference evidence="3" key="6">
    <citation type="journal article" date="2002" name="Nature">
        <title>Analysis of the mouse transcriptome based on functional annotation of 60,770 full-length cDNAs.</title>
        <authorList>
            <consortium name="The FANTOM Consortium and the RIKEN Genome Exploration Research Group Phase I and II Team"/>
        </authorList>
    </citation>
    <scope>NUCLEOTIDE SEQUENCE</scope>
    <source>
        <strain evidence="3">C57BL/6J</strain>
        <tissue evidence="3">Whole body</tissue>
    </source>
</reference>
<dbReference type="UCSC" id="uc009mgc.2">
    <property type="organism name" value="mouse"/>
</dbReference>
<dbReference type="FunFam" id="1.10.10.790:FF:000007">
    <property type="entry name" value="Calcium homeostasis endoplasmic reticulum protein"/>
    <property type="match status" value="1"/>
</dbReference>
<evidence type="ECO:0000256" key="1">
    <source>
        <dbReference type="SAM" id="MobiDB-lite"/>
    </source>
</evidence>
<evidence type="ECO:0000313" key="4">
    <source>
        <dbReference type="MGI" id="MGI:106417"/>
    </source>
</evidence>
<dbReference type="InterPro" id="IPR000061">
    <property type="entry name" value="Surp"/>
</dbReference>
<dbReference type="InterPro" id="IPR035967">
    <property type="entry name" value="SWAP/Surp_sf"/>
</dbReference>
<dbReference type="PROSITE" id="PS50128">
    <property type="entry name" value="SURP"/>
    <property type="match status" value="1"/>
</dbReference>
<evidence type="ECO:0000259" key="2">
    <source>
        <dbReference type="PROSITE" id="PS50128"/>
    </source>
</evidence>
<dbReference type="SMART" id="SM00648">
    <property type="entry name" value="SWAP"/>
    <property type="match status" value="1"/>
</dbReference>
<feature type="domain" description="SURP motif" evidence="2">
    <location>
        <begin position="13"/>
        <end position="55"/>
    </location>
</feature>
<name>Q9CYM4_MOUSE</name>
<dbReference type="PANTHER" id="PTHR12323:SF0">
    <property type="entry name" value="CALCIUM HOMEOSTASIS ENDOPLASMIC RETICULUM PROTEIN"/>
    <property type="match status" value="1"/>
</dbReference>
<organism evidence="3">
    <name type="scientific">Mus musculus</name>
    <name type="common">Mouse</name>
    <dbReference type="NCBI Taxonomy" id="10090"/>
    <lineage>
        <taxon>Eukaryota</taxon>
        <taxon>Metazoa</taxon>
        <taxon>Chordata</taxon>
        <taxon>Craniata</taxon>
        <taxon>Vertebrata</taxon>
        <taxon>Euteleostomi</taxon>
        <taxon>Mammalia</taxon>
        <taxon>Eutheria</taxon>
        <taxon>Euarchontoglires</taxon>
        <taxon>Glires</taxon>
        <taxon>Rodentia</taxon>
        <taxon>Myomorpha</taxon>
        <taxon>Muroidea</taxon>
        <taxon>Muridae</taxon>
        <taxon>Murinae</taxon>
        <taxon>Mus</taxon>
        <taxon>Mus</taxon>
    </lineage>
</organism>
<evidence type="ECO:0000313" key="3">
    <source>
        <dbReference type="EMBL" id="BAB30790.1"/>
    </source>
</evidence>
<reference evidence="3" key="8">
    <citation type="journal article" date="2005" name="Science">
        <title>Antisense Transcription in the Mammalian Transcriptome.</title>
        <authorList>
            <consortium name="RIKEN Genome Exploration Research Group and Genome Science Group (Genome Network Project Core Group) and the FANTOM Consortium"/>
        </authorList>
    </citation>
    <scope>NUCLEOTIDE SEQUENCE</scope>
    <source>
        <strain evidence="3">C57BL/6J</strain>
        <tissue evidence="3">Whole body</tissue>
    </source>
</reference>
<proteinExistence type="evidence at transcript level"/>
<reference evidence="3" key="4">
    <citation type="submission" date="2000-07" db="EMBL/GenBank/DDBJ databases">
        <authorList>
            <person name="Adachi J."/>
            <person name="Aizawa K."/>
            <person name="Akahira S."/>
            <person name="Akimura T."/>
            <person name="Arai A."/>
            <person name="Aono H."/>
            <person name="Arakawa T."/>
            <person name="Bono H."/>
            <person name="Carninci P."/>
            <person name="Fukuda S."/>
            <person name="Fukunishi Y."/>
            <person name="Furuno M."/>
            <person name="Hanagaki T."/>
            <person name="Hara A."/>
            <person name="Hayatsu N."/>
            <person name="Hiramoto K."/>
            <person name="Hiraoka T."/>
            <person name="Hori F."/>
            <person name="Imotani K."/>
            <person name="Ishii Y."/>
            <person name="Itoh M."/>
            <person name="Izawa M."/>
            <person name="Kasukawa T."/>
            <person name="Kato H."/>
            <person name="Kawai J."/>
            <person name="Kojima Y."/>
            <person name="Konno H."/>
            <person name="Kouda M."/>
            <person name="Koya S."/>
            <person name="Kurihara C."/>
            <person name="Matsuyama T."/>
            <person name="Miyazaki A."/>
            <person name="Nishi K."/>
            <person name="Nomura K."/>
            <person name="Numazaki R."/>
            <person name="Ohno M."/>
            <person name="Okazaki Y."/>
            <person name="Okido T."/>
            <person name="Owa C."/>
            <person name="Saito H."/>
            <person name="Saito R."/>
            <person name="Sakai C."/>
            <person name="Sakai K."/>
            <person name="Sano H."/>
            <person name="Sasaki D."/>
            <person name="Shibata K."/>
            <person name="Shibata Y."/>
            <person name="Shinagawa A."/>
            <person name="Shiraki T."/>
            <person name="Sogabe Y."/>
            <person name="Suzuki H."/>
            <person name="Tagami M."/>
            <person name="Tagawa A."/>
            <person name="Takahashi F."/>
            <person name="Tanaka T."/>
            <person name="Tejima Y."/>
            <person name="Toya T."/>
            <person name="Yamamura T."/>
            <person name="Yasunishi A."/>
            <person name="Yoshida K."/>
            <person name="Yoshino M."/>
            <person name="Muramatsu M."/>
            <person name="Hayashizaki Y."/>
        </authorList>
    </citation>
    <scope>NUCLEOTIDE SEQUENCE</scope>
    <source>
        <strain evidence="3">C57BL/6J</strain>
        <tissue evidence="3">Whole body</tissue>
    </source>
</reference>
<reference evidence="3" key="3">
    <citation type="journal article" date="2000" name="Genome Res.">
        <title>RIKEN integrated sequence analysis (RISA) system--384-format sequencing pipeline with 384 multicapillary sequencer.</title>
        <authorList>
            <person name="Shibata K."/>
            <person name="Itoh M."/>
            <person name="Aizawa K."/>
            <person name="Nagaoka S."/>
            <person name="Sasaki N."/>
            <person name="Carninci P."/>
            <person name="Konno H."/>
            <person name="Akiyama J."/>
            <person name="Nishi K."/>
            <person name="Kitsunai T."/>
            <person name="Tashiro H."/>
            <person name="Itoh M."/>
            <person name="Sumi N."/>
            <person name="Ishii Y."/>
            <person name="Nakamura S."/>
            <person name="Hazama M."/>
            <person name="Nishine T."/>
            <person name="Harada A."/>
            <person name="Yamamoto R."/>
            <person name="Matsumoto H."/>
            <person name="Sakaguchi S."/>
            <person name="Ikegami T."/>
            <person name="Kashiwagi K."/>
            <person name="Fujiwake S."/>
            <person name="Inoue K."/>
            <person name="Togawa Y."/>
            <person name="Izawa M."/>
            <person name="Ohara E."/>
            <person name="Watahiki M."/>
            <person name="Yoneda Y."/>
            <person name="Ishikawa T."/>
            <person name="Ozawa K."/>
            <person name="Tanaka T."/>
            <person name="Matsuura S."/>
            <person name="Kawai J."/>
            <person name="Okazaki Y."/>
            <person name="Muramatsu M."/>
            <person name="Inoue Y."/>
            <person name="Kira A."/>
            <person name="Hayashizaki Y."/>
        </authorList>
    </citation>
    <scope>NUCLEOTIDE SEQUENCE</scope>
    <source>
        <strain evidence="3">C57BL/6J</strain>
        <tissue evidence="3">Whole body</tissue>
    </source>
</reference>
<gene>
    <name evidence="4" type="primary">Cherp</name>
</gene>
<sequence>MPMPPDDQELRNVIDKLAQFVARNGPEFEKMTMEKQKDNPKFSFLFGGEFYSYYKCKLALEQQQREFPSGPQPPRGSMRAPPQPISLELQVSSAEQSSRSSVLPGALYQDRLLDLCVIRRDYHIFSIQAFGSGVVPGWSLQRQLRICRKVGTVQTVQPFCRLRP</sequence>
<reference evidence="3" key="7">
    <citation type="journal article" date="2005" name="Science">
        <title>The Transcriptional Landscape of the Mammalian Genome.</title>
        <authorList>
            <consortium name="The FANTOM Consortium"/>
            <consortium name="Riken Genome Exploration Research Group and Genome Science Group (Genome Network Project Core Group)"/>
        </authorList>
    </citation>
    <scope>NUCLEOTIDE SEQUENCE</scope>
    <source>
        <strain evidence="3">C57BL/6J</strain>
        <tissue evidence="3">Whole body</tissue>
    </source>
</reference>
<dbReference type="SUPFAM" id="SSF109905">
    <property type="entry name" value="Surp module (SWAP domain)"/>
    <property type="match status" value="1"/>
</dbReference>
<dbReference type="GO" id="GO:0003723">
    <property type="term" value="F:RNA binding"/>
    <property type="evidence" value="ECO:0007669"/>
    <property type="project" value="InterPro"/>
</dbReference>
<protein>
    <recommendedName>
        <fullName evidence="2">SURP motif domain-containing protein</fullName>
    </recommendedName>
</protein>
<feature type="region of interest" description="Disordered" evidence="1">
    <location>
        <begin position="64"/>
        <end position="83"/>
    </location>
</feature>
<reference evidence="3" key="2">
    <citation type="journal article" date="2000" name="Genome Res.">
        <title>Normalization and subtraction of cap-trapper-selected cDNAs to prepare full-length cDNA libraries for rapid discovery of new genes.</title>
        <authorList>
            <person name="Carninci P."/>
            <person name="Shibata Y."/>
            <person name="Hayatsu N."/>
            <person name="Sugahara Y."/>
            <person name="Shibata K."/>
            <person name="Itoh M."/>
            <person name="Konno H."/>
            <person name="Okazaki Y."/>
            <person name="Muramatsu M."/>
            <person name="Hayashizaki Y."/>
        </authorList>
    </citation>
    <scope>NUCLEOTIDE SEQUENCE</scope>
    <source>
        <strain evidence="3">C57BL/6J</strain>
        <tissue evidence="3">Whole body</tissue>
    </source>
</reference>
<dbReference type="EMBL" id="AK017525">
    <property type="protein sequence ID" value="BAB30790.1"/>
    <property type="molecule type" value="mRNA"/>
</dbReference>
<dbReference type="Gene3D" id="1.10.10.790">
    <property type="entry name" value="Surp module"/>
    <property type="match status" value="1"/>
</dbReference>
<dbReference type="PeptideAtlas" id="Q9CYM4"/>